<protein>
    <submittedName>
        <fullName evidence="6">3-methyladenine DNA glycosylase</fullName>
    </submittedName>
</protein>
<dbReference type="RefSeq" id="XP_018125993.2">
    <property type="nucleotide sequence ID" value="XM_018278929.2"/>
</dbReference>
<dbReference type="SUPFAM" id="SSF48150">
    <property type="entry name" value="DNA-glycosylase"/>
    <property type="match status" value="1"/>
</dbReference>
<dbReference type="FunFam" id="1.10.340.30:FF:000004">
    <property type="entry name" value="DNA-3-methyladenine glycosylase II"/>
    <property type="match status" value="1"/>
</dbReference>
<dbReference type="Gene3D" id="1.10.1670.40">
    <property type="match status" value="1"/>
</dbReference>
<name>A0A1B8G8U7_9PEZI</name>
<dbReference type="Pfam" id="PF00730">
    <property type="entry name" value="HhH-GPD"/>
    <property type="match status" value="1"/>
</dbReference>
<keyword evidence="7" id="KW-1185">Reference proteome</keyword>
<comment type="similarity">
    <text evidence="1">Belongs to the alkylbase DNA glycosidase AlkA family.</text>
</comment>
<keyword evidence="2" id="KW-0227">DNA damage</keyword>
<keyword evidence="3" id="KW-0234">DNA repair</keyword>
<organism evidence="6 7">
    <name type="scientific">Pseudogymnoascus verrucosus</name>
    <dbReference type="NCBI Taxonomy" id="342668"/>
    <lineage>
        <taxon>Eukaryota</taxon>
        <taxon>Fungi</taxon>
        <taxon>Dikarya</taxon>
        <taxon>Ascomycota</taxon>
        <taxon>Pezizomycotina</taxon>
        <taxon>Leotiomycetes</taxon>
        <taxon>Thelebolales</taxon>
        <taxon>Thelebolaceae</taxon>
        <taxon>Pseudogymnoascus</taxon>
    </lineage>
</organism>
<evidence type="ECO:0000256" key="2">
    <source>
        <dbReference type="ARBA" id="ARBA00022763"/>
    </source>
</evidence>
<feature type="domain" description="HhH-GPD" evidence="5">
    <location>
        <begin position="217"/>
        <end position="391"/>
    </location>
</feature>
<dbReference type="GeneID" id="28842902"/>
<dbReference type="GO" id="GO:0032993">
    <property type="term" value="C:protein-DNA complex"/>
    <property type="evidence" value="ECO:0007669"/>
    <property type="project" value="TreeGrafter"/>
</dbReference>
<evidence type="ECO:0000256" key="3">
    <source>
        <dbReference type="ARBA" id="ARBA00023204"/>
    </source>
</evidence>
<evidence type="ECO:0000259" key="5">
    <source>
        <dbReference type="SMART" id="SM00478"/>
    </source>
</evidence>
<gene>
    <name evidence="6" type="primary">MAG1</name>
    <name evidence="6" type="ORF">VE01_09516</name>
</gene>
<dbReference type="PANTHER" id="PTHR43003">
    <property type="entry name" value="DNA-3-METHYLADENINE GLYCOSYLASE"/>
    <property type="match status" value="1"/>
</dbReference>
<reference evidence="7" key="2">
    <citation type="journal article" date="2018" name="Nat. Commun.">
        <title>Extreme sensitivity to ultraviolet light in the fungal pathogen causing white-nose syndrome of bats.</title>
        <authorList>
            <person name="Palmer J.M."/>
            <person name="Drees K.P."/>
            <person name="Foster J.T."/>
            <person name="Lindner D.L."/>
        </authorList>
    </citation>
    <scope>NUCLEOTIDE SEQUENCE [LARGE SCALE GENOMIC DNA]</scope>
    <source>
        <strain evidence="7">UAMH 10579</strain>
    </source>
</reference>
<reference evidence="6 7" key="1">
    <citation type="submission" date="2016-03" db="EMBL/GenBank/DDBJ databases">
        <title>Comparative genomics of Pseudogymnoascus destructans, the fungus causing white-nose syndrome of bats.</title>
        <authorList>
            <person name="Palmer J.M."/>
            <person name="Drees K.P."/>
            <person name="Foster J.T."/>
            <person name="Lindner D.L."/>
        </authorList>
    </citation>
    <scope>NUCLEOTIDE SEQUENCE [LARGE SCALE GENOMIC DNA]</scope>
    <source>
        <strain evidence="6 7">UAMH 10579</strain>
    </source>
</reference>
<dbReference type="GO" id="GO:0008725">
    <property type="term" value="F:DNA-3-methyladenine glycosylase activity"/>
    <property type="evidence" value="ECO:0007669"/>
    <property type="project" value="TreeGrafter"/>
</dbReference>
<accession>A0A1B8G8U7</accession>
<dbReference type="GO" id="GO:0005634">
    <property type="term" value="C:nucleus"/>
    <property type="evidence" value="ECO:0007669"/>
    <property type="project" value="TreeGrafter"/>
</dbReference>
<dbReference type="Proteomes" id="UP000091956">
    <property type="component" value="Unassembled WGS sequence"/>
</dbReference>
<sequence length="398" mass="42722">MHRVHLITIRQSSLAAMATRRSSRLSAASNLVPKNEAPAAVVAPPKNSRKRKTPTATTTSTDDEPTLPPPSTPKRKTARTTAPHPPSTPAGINEMAGASRPLETLHPPHAALDRLADPFGTNAAVISPLTSRLFAAKATVDASPVKGFAGRLGEGTGLGPGGGRLTTGNILQQALDHLVKVEPKLKIVVEKHHCKVFSREGLAEVVDPFVNLTSGIIGQQVSGAAAKSIKARFVALFNATEPDASLHVFPTPLAVSTTSLETLRTAGLSQRKAEYIQGLAEKFASGELTAEMLVEGAYEEVFEKLIAVRGLGKWSVEMFACFGLKRLDVFSTGDLGVQRGMASLAGRDISKLKAKGGGKWKYMSEKDMLEMAEKFAPYRSVFMWYMWRVEDVDTAVLE</sequence>
<feature type="region of interest" description="Disordered" evidence="4">
    <location>
        <begin position="26"/>
        <end position="95"/>
    </location>
</feature>
<dbReference type="PANTHER" id="PTHR43003:SF5">
    <property type="entry name" value="DNA-3-METHYLADENINE GLYCOSYLASE"/>
    <property type="match status" value="1"/>
</dbReference>
<proteinExistence type="inferred from homology"/>
<dbReference type="GO" id="GO:0006285">
    <property type="term" value="P:base-excision repair, AP site formation"/>
    <property type="evidence" value="ECO:0007669"/>
    <property type="project" value="TreeGrafter"/>
</dbReference>
<dbReference type="SMART" id="SM00478">
    <property type="entry name" value="ENDO3c"/>
    <property type="match status" value="1"/>
</dbReference>
<dbReference type="Gene3D" id="1.10.340.30">
    <property type="entry name" value="Hypothetical protein, domain 2"/>
    <property type="match status" value="1"/>
</dbReference>
<dbReference type="AlphaFoldDB" id="A0A1B8G8U7"/>
<evidence type="ECO:0000256" key="4">
    <source>
        <dbReference type="SAM" id="MobiDB-lite"/>
    </source>
</evidence>
<dbReference type="InterPro" id="IPR011257">
    <property type="entry name" value="DNA_glycosylase"/>
</dbReference>
<evidence type="ECO:0000256" key="1">
    <source>
        <dbReference type="ARBA" id="ARBA00010817"/>
    </source>
</evidence>
<evidence type="ECO:0000313" key="6">
    <source>
        <dbReference type="EMBL" id="OBT92260.2"/>
    </source>
</evidence>
<dbReference type="InterPro" id="IPR051912">
    <property type="entry name" value="Alkylbase_DNA_Glycosylase/TA"/>
</dbReference>
<dbReference type="GO" id="GO:0006307">
    <property type="term" value="P:DNA alkylation repair"/>
    <property type="evidence" value="ECO:0007669"/>
    <property type="project" value="TreeGrafter"/>
</dbReference>
<dbReference type="GO" id="GO:0032131">
    <property type="term" value="F:alkylated DNA binding"/>
    <property type="evidence" value="ECO:0007669"/>
    <property type="project" value="TreeGrafter"/>
</dbReference>
<dbReference type="GO" id="GO:0043916">
    <property type="term" value="F:DNA-7-methylguanine glycosylase activity"/>
    <property type="evidence" value="ECO:0007669"/>
    <property type="project" value="TreeGrafter"/>
</dbReference>
<dbReference type="CDD" id="cd00056">
    <property type="entry name" value="ENDO3c"/>
    <property type="match status" value="1"/>
</dbReference>
<dbReference type="InterPro" id="IPR003265">
    <property type="entry name" value="HhH-GPD_domain"/>
</dbReference>
<evidence type="ECO:0000313" key="7">
    <source>
        <dbReference type="Proteomes" id="UP000091956"/>
    </source>
</evidence>
<dbReference type="STRING" id="342668.A0A1B8G8U7"/>
<dbReference type="EMBL" id="KV460270">
    <property type="protein sequence ID" value="OBT92260.2"/>
    <property type="molecule type" value="Genomic_DNA"/>
</dbReference>